<dbReference type="Gene3D" id="3.60.21.10">
    <property type="match status" value="1"/>
</dbReference>
<proteinExistence type="predicted"/>
<evidence type="ECO:0000259" key="1">
    <source>
        <dbReference type="PROSITE" id="PS00125"/>
    </source>
</evidence>
<dbReference type="InterPro" id="IPR050126">
    <property type="entry name" value="Ap4A_hydrolase"/>
</dbReference>
<dbReference type="GO" id="GO:0016791">
    <property type="term" value="F:phosphatase activity"/>
    <property type="evidence" value="ECO:0007669"/>
    <property type="project" value="TreeGrafter"/>
</dbReference>
<dbReference type="Pfam" id="PF00149">
    <property type="entry name" value="Metallophos"/>
    <property type="match status" value="1"/>
</dbReference>
<accession>A0A345ZWR6</accession>
<reference evidence="2 3" key="1">
    <citation type="submission" date="2018-07" db="EMBL/GenBank/DDBJ databases">
        <authorList>
            <person name="Quirk P.G."/>
            <person name="Krulwich T.A."/>
        </authorList>
    </citation>
    <scope>NUCLEOTIDE SEQUENCE [LARGE SCALE GENOMIC DNA]</scope>
    <source>
        <strain evidence="2 3">CC-BB4</strain>
    </source>
</reference>
<dbReference type="PANTHER" id="PTHR42850:SF4">
    <property type="entry name" value="ZINC-DEPENDENT ENDOPOLYPHOSPHATASE"/>
    <property type="match status" value="1"/>
</dbReference>
<dbReference type="CDD" id="cd00144">
    <property type="entry name" value="MPP_PPP_family"/>
    <property type="match status" value="1"/>
</dbReference>
<dbReference type="InterPro" id="IPR004843">
    <property type="entry name" value="Calcineurin-like_PHP"/>
</dbReference>
<sequence>MPTENTRIYAIGDIHGRLDLLDRAIAAIRRDVDAHGSDALTVTLGDYVDRGPDSCGVIERLAANPFPTPYVALRGNHEAMLVDFLVDPEAGRHWRSQGGAETLRSYGVAARTPLIGRNDIQVAERLRRAMPPSHGSFLKAMRCSFSFGGYFLCHAGVRPGIPLDAQRDVDLMWIRNEFLTSTASFGKIVVHGHTPVPVPEVMSNRINIDTGAVRTGRLTCVVLEPKGCRFLIV</sequence>
<dbReference type="Proteomes" id="UP000254889">
    <property type="component" value="Chromosome"/>
</dbReference>
<evidence type="ECO:0000313" key="3">
    <source>
        <dbReference type="Proteomes" id="UP000254889"/>
    </source>
</evidence>
<gene>
    <name evidence="2" type="ORF">DW352_13110</name>
</gene>
<dbReference type="AlphaFoldDB" id="A0A345ZWR6"/>
<dbReference type="GO" id="GO:0110154">
    <property type="term" value="P:RNA decapping"/>
    <property type="evidence" value="ECO:0007669"/>
    <property type="project" value="TreeGrafter"/>
</dbReference>
<evidence type="ECO:0000313" key="2">
    <source>
        <dbReference type="EMBL" id="AXK81363.1"/>
    </source>
</evidence>
<dbReference type="KEGG" id="ptaw:DW352_13110"/>
<dbReference type="PROSITE" id="PS00125">
    <property type="entry name" value="SER_THR_PHOSPHATASE"/>
    <property type="match status" value="1"/>
</dbReference>
<dbReference type="InterPro" id="IPR006186">
    <property type="entry name" value="Ser/Thr-sp_prot-phosphatase"/>
</dbReference>
<keyword evidence="3" id="KW-1185">Reference proteome</keyword>
<dbReference type="SUPFAM" id="SSF56300">
    <property type="entry name" value="Metallo-dependent phosphatases"/>
    <property type="match status" value="1"/>
</dbReference>
<dbReference type="OrthoDB" id="9807890at2"/>
<dbReference type="GO" id="GO:0005737">
    <property type="term" value="C:cytoplasm"/>
    <property type="evidence" value="ECO:0007669"/>
    <property type="project" value="TreeGrafter"/>
</dbReference>
<name>A0A345ZWR6_9HYPH</name>
<protein>
    <submittedName>
        <fullName evidence="2">Serine/threonine protein phosphatase</fullName>
    </submittedName>
</protein>
<organism evidence="2 3">
    <name type="scientific">Pseudolabrys taiwanensis</name>
    <dbReference type="NCBI Taxonomy" id="331696"/>
    <lineage>
        <taxon>Bacteria</taxon>
        <taxon>Pseudomonadati</taxon>
        <taxon>Pseudomonadota</taxon>
        <taxon>Alphaproteobacteria</taxon>
        <taxon>Hyphomicrobiales</taxon>
        <taxon>Xanthobacteraceae</taxon>
        <taxon>Pseudolabrys</taxon>
    </lineage>
</organism>
<dbReference type="EMBL" id="CP031417">
    <property type="protein sequence ID" value="AXK81363.1"/>
    <property type="molecule type" value="Genomic_DNA"/>
</dbReference>
<feature type="domain" description="Serine/threonine specific protein phosphatases" evidence="1">
    <location>
        <begin position="73"/>
        <end position="78"/>
    </location>
</feature>
<dbReference type="PANTHER" id="PTHR42850">
    <property type="entry name" value="METALLOPHOSPHOESTERASE"/>
    <property type="match status" value="1"/>
</dbReference>
<dbReference type="RefSeq" id="WP_115691742.1">
    <property type="nucleotide sequence ID" value="NZ_CP031417.1"/>
</dbReference>
<dbReference type="InterPro" id="IPR029052">
    <property type="entry name" value="Metallo-depent_PP-like"/>
</dbReference>
<dbReference type="GO" id="GO:0008803">
    <property type="term" value="F:bis(5'-nucleosyl)-tetraphosphatase (symmetrical) activity"/>
    <property type="evidence" value="ECO:0007669"/>
    <property type="project" value="TreeGrafter"/>
</dbReference>